<proteinExistence type="predicted"/>
<accession>A0ABS1TCQ2</accession>
<comment type="caution">
    <text evidence="2">The sequence shown here is derived from an EMBL/GenBank/DDBJ whole genome shotgun (WGS) entry which is preliminary data.</text>
</comment>
<organism evidence="2 3">
    <name type="scientific">Clostridium rhizosphaerae</name>
    <dbReference type="NCBI Taxonomy" id="2803861"/>
    <lineage>
        <taxon>Bacteria</taxon>
        <taxon>Bacillati</taxon>
        <taxon>Bacillota</taxon>
        <taxon>Clostridia</taxon>
        <taxon>Eubacteriales</taxon>
        <taxon>Clostridiaceae</taxon>
        <taxon>Clostridium</taxon>
    </lineage>
</organism>
<dbReference type="EMBL" id="JAESWC010000004">
    <property type="protein sequence ID" value="MBL4936411.1"/>
    <property type="molecule type" value="Genomic_DNA"/>
</dbReference>
<evidence type="ECO:0000313" key="2">
    <source>
        <dbReference type="EMBL" id="MBL4936411.1"/>
    </source>
</evidence>
<sequence length="52" mass="5774">MNINEKKKKSEIEDAITDMINEGSEGVTTLSKDVEAKYESRADKVPGDDSKE</sequence>
<feature type="region of interest" description="Disordered" evidence="1">
    <location>
        <begin position="20"/>
        <end position="52"/>
    </location>
</feature>
<dbReference type="Proteomes" id="UP000632377">
    <property type="component" value="Unassembled WGS sequence"/>
</dbReference>
<gene>
    <name evidence="2" type="ORF">JK636_11630</name>
</gene>
<keyword evidence="3" id="KW-1185">Reference proteome</keyword>
<dbReference type="RefSeq" id="WP_202749159.1">
    <property type="nucleotide sequence ID" value="NZ_JAESWC010000004.1"/>
</dbReference>
<reference evidence="2 3" key="1">
    <citation type="submission" date="2021-01" db="EMBL/GenBank/DDBJ databases">
        <title>Genome public.</title>
        <authorList>
            <person name="Liu C."/>
            <person name="Sun Q."/>
        </authorList>
    </citation>
    <scope>NUCLEOTIDE SEQUENCE [LARGE SCALE GENOMIC DNA]</scope>
    <source>
        <strain evidence="2 3">YIM B02515</strain>
    </source>
</reference>
<evidence type="ECO:0000256" key="1">
    <source>
        <dbReference type="SAM" id="MobiDB-lite"/>
    </source>
</evidence>
<protein>
    <submittedName>
        <fullName evidence="2">Uncharacterized protein</fullName>
    </submittedName>
</protein>
<name>A0ABS1TCQ2_9CLOT</name>
<feature type="compositionally biased region" description="Basic and acidic residues" evidence="1">
    <location>
        <begin position="32"/>
        <end position="52"/>
    </location>
</feature>
<evidence type="ECO:0000313" key="3">
    <source>
        <dbReference type="Proteomes" id="UP000632377"/>
    </source>
</evidence>